<reference evidence="2" key="1">
    <citation type="submission" date="2014-09" db="EMBL/GenBank/DDBJ databases">
        <authorList>
            <person name="Magalhaes I.L.F."/>
            <person name="Oliveira U."/>
            <person name="Santos F.R."/>
            <person name="Vidigal T.H.D.A."/>
            <person name="Brescovit A.D."/>
            <person name="Santos A.J."/>
        </authorList>
    </citation>
    <scope>NUCLEOTIDE SEQUENCE</scope>
    <source>
        <tissue evidence="2">Shoot tissue taken approximately 20 cm above the soil surface</tissue>
    </source>
</reference>
<evidence type="ECO:0000256" key="1">
    <source>
        <dbReference type="SAM" id="MobiDB-lite"/>
    </source>
</evidence>
<dbReference type="AlphaFoldDB" id="A0A0A9CXH9"/>
<name>A0A0A9CXH9_ARUDO</name>
<dbReference type="EMBL" id="GBRH01217569">
    <property type="protein sequence ID" value="JAD80326.1"/>
    <property type="molecule type" value="Transcribed_RNA"/>
</dbReference>
<reference evidence="2" key="2">
    <citation type="journal article" date="2015" name="Data Brief">
        <title>Shoot transcriptome of the giant reed, Arundo donax.</title>
        <authorList>
            <person name="Barrero R.A."/>
            <person name="Guerrero F.D."/>
            <person name="Moolhuijzen P."/>
            <person name="Goolsby J.A."/>
            <person name="Tidwell J."/>
            <person name="Bellgard S.E."/>
            <person name="Bellgard M.I."/>
        </authorList>
    </citation>
    <scope>NUCLEOTIDE SEQUENCE</scope>
    <source>
        <tissue evidence="2">Shoot tissue taken approximately 20 cm above the soil surface</tissue>
    </source>
</reference>
<proteinExistence type="predicted"/>
<accession>A0A0A9CXH9</accession>
<evidence type="ECO:0000313" key="2">
    <source>
        <dbReference type="EMBL" id="JAD80326.1"/>
    </source>
</evidence>
<feature type="region of interest" description="Disordered" evidence="1">
    <location>
        <begin position="134"/>
        <end position="180"/>
    </location>
</feature>
<organism evidence="2">
    <name type="scientific">Arundo donax</name>
    <name type="common">Giant reed</name>
    <name type="synonym">Donax arundinaceus</name>
    <dbReference type="NCBI Taxonomy" id="35708"/>
    <lineage>
        <taxon>Eukaryota</taxon>
        <taxon>Viridiplantae</taxon>
        <taxon>Streptophyta</taxon>
        <taxon>Embryophyta</taxon>
        <taxon>Tracheophyta</taxon>
        <taxon>Spermatophyta</taxon>
        <taxon>Magnoliopsida</taxon>
        <taxon>Liliopsida</taxon>
        <taxon>Poales</taxon>
        <taxon>Poaceae</taxon>
        <taxon>PACMAD clade</taxon>
        <taxon>Arundinoideae</taxon>
        <taxon>Arundineae</taxon>
        <taxon>Arundo</taxon>
    </lineage>
</organism>
<protein>
    <submittedName>
        <fullName evidence="2">Uncharacterized protein</fullName>
    </submittedName>
</protein>
<sequence length="201" mass="21546">MGGQRELVDPGSPGGVACPELPILPSATFRATAPTEQAGSGVGCSAAVTPFGSSYLALMQTMAHIGFMDHNSLMGYWSFNGQPGNSAEFSTSLPGSSADFEYRECDSESEDDYIVGDYQAMATIHEENASGFLSCEENTPESSPDVDSETHYSGDESDAELEDLSDHPNDQETTVGYSSADDVSGTRLWFRNQSLRSMMFT</sequence>